<name>A0A8X6R1R9_TRICX</name>
<protein>
    <submittedName>
        <fullName evidence="1">Uncharacterized protein</fullName>
    </submittedName>
</protein>
<evidence type="ECO:0000313" key="2">
    <source>
        <dbReference type="Proteomes" id="UP000887159"/>
    </source>
</evidence>
<dbReference type="Proteomes" id="UP000887159">
    <property type="component" value="Unassembled WGS sequence"/>
</dbReference>
<proteinExistence type="predicted"/>
<gene>
    <name evidence="1" type="ORF">TNCV_1409531</name>
</gene>
<keyword evidence="2" id="KW-1185">Reference proteome</keyword>
<dbReference type="EMBL" id="BMAU01021013">
    <property type="protein sequence ID" value="GFX86756.1"/>
    <property type="molecule type" value="Genomic_DNA"/>
</dbReference>
<organism evidence="1 2">
    <name type="scientific">Trichonephila clavipes</name>
    <name type="common">Golden silk orbweaver</name>
    <name type="synonym">Nephila clavipes</name>
    <dbReference type="NCBI Taxonomy" id="2585209"/>
    <lineage>
        <taxon>Eukaryota</taxon>
        <taxon>Metazoa</taxon>
        <taxon>Ecdysozoa</taxon>
        <taxon>Arthropoda</taxon>
        <taxon>Chelicerata</taxon>
        <taxon>Arachnida</taxon>
        <taxon>Araneae</taxon>
        <taxon>Araneomorphae</taxon>
        <taxon>Entelegynae</taxon>
        <taxon>Araneoidea</taxon>
        <taxon>Nephilidae</taxon>
        <taxon>Trichonephila</taxon>
    </lineage>
</organism>
<reference evidence="1" key="1">
    <citation type="submission" date="2020-08" db="EMBL/GenBank/DDBJ databases">
        <title>Multicomponent nature underlies the extraordinary mechanical properties of spider dragline silk.</title>
        <authorList>
            <person name="Kono N."/>
            <person name="Nakamura H."/>
            <person name="Mori M."/>
            <person name="Yoshida Y."/>
            <person name="Ohtoshi R."/>
            <person name="Malay A.D."/>
            <person name="Moran D.A.P."/>
            <person name="Tomita M."/>
            <person name="Numata K."/>
            <person name="Arakawa K."/>
        </authorList>
    </citation>
    <scope>NUCLEOTIDE SEQUENCE</scope>
</reference>
<accession>A0A8X6R1R9</accession>
<dbReference type="AlphaFoldDB" id="A0A8X6R1R9"/>
<evidence type="ECO:0000313" key="1">
    <source>
        <dbReference type="EMBL" id="GFX86756.1"/>
    </source>
</evidence>
<comment type="caution">
    <text evidence="1">The sequence shown here is derived from an EMBL/GenBank/DDBJ whole genome shotgun (WGS) entry which is preliminary data.</text>
</comment>
<sequence length="85" mass="9814">MIDGDTTYLHPYLNQTNRFLIFSFEIATRCIRLRAPQIMILQQKHATEQLDGTGLLLGCVPARSVLEYVQRLHRTRTAQTEDGHM</sequence>